<evidence type="ECO:0000313" key="2">
    <source>
        <dbReference type="Proteomes" id="UP001059597"/>
    </source>
</evidence>
<sequence length="152" mass="17040">MVADLQPVNDLRTRQLELVTTVFPHPFWASCPDPVSARTALKHVEPAEPSLPVKDDQDGFPLDVSAPLADVTLQDGQHLKAQVLRRRRDRSGVWWFDLALELPDRGDWRSRSPSASLASRTWKSRPGTRPWRTALAHSSAVMRVSVPLMSLS</sequence>
<keyword evidence="1" id="KW-0614">Plasmid</keyword>
<dbReference type="Proteomes" id="UP001059597">
    <property type="component" value="Plasmid SNP1"/>
</dbReference>
<name>A0ABM8A7Q2_STRNI</name>
<reference evidence="1" key="1">
    <citation type="submission" date="2022-06" db="EMBL/GenBank/DDBJ databases">
        <title>Complete genome sequence of Streptomyces nigrescens HEK616.</title>
        <authorList>
            <person name="Asamizu S."/>
            <person name="Onaka H."/>
        </authorList>
    </citation>
    <scope>NUCLEOTIDE SEQUENCE</scope>
    <source>
        <strain evidence="1">HEK616</strain>
        <plasmid evidence="1">SNP1</plasmid>
    </source>
</reference>
<geneLocation type="plasmid" evidence="1 2">
    <name>SNP1</name>
</geneLocation>
<organism evidence="1 2">
    <name type="scientific">Streptomyces nigrescens</name>
    <dbReference type="NCBI Taxonomy" id="1920"/>
    <lineage>
        <taxon>Bacteria</taxon>
        <taxon>Bacillati</taxon>
        <taxon>Actinomycetota</taxon>
        <taxon>Actinomycetes</taxon>
        <taxon>Kitasatosporales</taxon>
        <taxon>Streptomycetaceae</taxon>
        <taxon>Streptomyces</taxon>
    </lineage>
</organism>
<gene>
    <name evidence="1" type="ORF">HEK616_82580</name>
</gene>
<protein>
    <submittedName>
        <fullName evidence="1">Uncharacterized protein</fullName>
    </submittedName>
</protein>
<dbReference type="EMBL" id="AP026074">
    <property type="protein sequence ID" value="BDM74771.1"/>
    <property type="molecule type" value="Genomic_DNA"/>
</dbReference>
<proteinExistence type="predicted"/>
<accession>A0ABM8A7Q2</accession>
<keyword evidence="2" id="KW-1185">Reference proteome</keyword>
<evidence type="ECO:0000313" key="1">
    <source>
        <dbReference type="EMBL" id="BDM74771.1"/>
    </source>
</evidence>